<evidence type="ECO:0000313" key="3">
    <source>
        <dbReference type="EMBL" id="KAJ7032741.1"/>
    </source>
</evidence>
<feature type="coiled-coil region" evidence="1">
    <location>
        <begin position="398"/>
        <end position="432"/>
    </location>
</feature>
<dbReference type="Proteomes" id="UP001218188">
    <property type="component" value="Unassembled WGS sequence"/>
</dbReference>
<protein>
    <submittedName>
        <fullName evidence="3">Uncharacterized protein</fullName>
    </submittedName>
</protein>
<name>A0AAD6STF6_9AGAR</name>
<organism evidence="3 4">
    <name type="scientific">Mycena alexandri</name>
    <dbReference type="NCBI Taxonomy" id="1745969"/>
    <lineage>
        <taxon>Eukaryota</taxon>
        <taxon>Fungi</taxon>
        <taxon>Dikarya</taxon>
        <taxon>Basidiomycota</taxon>
        <taxon>Agaricomycotina</taxon>
        <taxon>Agaricomycetes</taxon>
        <taxon>Agaricomycetidae</taxon>
        <taxon>Agaricales</taxon>
        <taxon>Marasmiineae</taxon>
        <taxon>Mycenaceae</taxon>
        <taxon>Mycena</taxon>
    </lineage>
</organism>
<feature type="coiled-coil region" evidence="1">
    <location>
        <begin position="147"/>
        <end position="181"/>
    </location>
</feature>
<feature type="region of interest" description="Disordered" evidence="2">
    <location>
        <begin position="181"/>
        <end position="273"/>
    </location>
</feature>
<gene>
    <name evidence="3" type="ORF">C8F04DRAFT_645167</name>
</gene>
<reference evidence="3" key="1">
    <citation type="submission" date="2023-03" db="EMBL/GenBank/DDBJ databases">
        <title>Massive genome expansion in bonnet fungi (Mycena s.s.) driven by repeated elements and novel gene families across ecological guilds.</title>
        <authorList>
            <consortium name="Lawrence Berkeley National Laboratory"/>
            <person name="Harder C.B."/>
            <person name="Miyauchi S."/>
            <person name="Viragh M."/>
            <person name="Kuo A."/>
            <person name="Thoen E."/>
            <person name="Andreopoulos B."/>
            <person name="Lu D."/>
            <person name="Skrede I."/>
            <person name="Drula E."/>
            <person name="Henrissat B."/>
            <person name="Morin E."/>
            <person name="Kohler A."/>
            <person name="Barry K."/>
            <person name="LaButti K."/>
            <person name="Morin E."/>
            <person name="Salamov A."/>
            <person name="Lipzen A."/>
            <person name="Mereny Z."/>
            <person name="Hegedus B."/>
            <person name="Baldrian P."/>
            <person name="Stursova M."/>
            <person name="Weitz H."/>
            <person name="Taylor A."/>
            <person name="Grigoriev I.V."/>
            <person name="Nagy L.G."/>
            <person name="Martin F."/>
            <person name="Kauserud H."/>
        </authorList>
    </citation>
    <scope>NUCLEOTIDE SEQUENCE</scope>
    <source>
        <strain evidence="3">CBHHK200</strain>
    </source>
</reference>
<evidence type="ECO:0000256" key="1">
    <source>
        <dbReference type="SAM" id="Coils"/>
    </source>
</evidence>
<dbReference type="EMBL" id="JARJCM010000070">
    <property type="protein sequence ID" value="KAJ7032741.1"/>
    <property type="molecule type" value="Genomic_DNA"/>
</dbReference>
<sequence length="447" mass="49651">MPSHTTSYKWQIATGIAKIAIPNPPGQDISFAVLWQEVRNNAVTYCRPAPAPVPPPSHYKAPSAIPNIIGTRFLLYAKKWLREYRNRKLVTVDFDQETFQLTPKGDTKFNDIRNDVGDTSNMDGKAVVAAYFFACKKHIGSLKSLTKAELDAENDRQRHRIRILQNEKAILQLQVENLQESNAGHSDSEQLSKHTTPRKARSEGPYQLPTPESIPHNRGRRLLSSPPSPSPHGTAPMDVDDDDGDLFTPKNSVRLSPTNSAMSIDQSGLHPQPYMPAEEELTKLRAEVTRLEAENAYLNARLGQYITELEKCKANVKDYEDQIAELQSDNAHIDEDLRDALRVGYFQAREAMQEANDELISANNALTSANNALTSANNALTSANDVLKREVSAANIRAAEANASIVQLTKDNTALEAKVSVARKRAAEIRRKSDLATKADADFWDTL</sequence>
<feature type="coiled-coil region" evidence="1">
    <location>
        <begin position="274"/>
        <end position="372"/>
    </location>
</feature>
<keyword evidence="4" id="KW-1185">Reference proteome</keyword>
<comment type="caution">
    <text evidence="3">The sequence shown here is derived from an EMBL/GenBank/DDBJ whole genome shotgun (WGS) entry which is preliminary data.</text>
</comment>
<evidence type="ECO:0000256" key="2">
    <source>
        <dbReference type="SAM" id="MobiDB-lite"/>
    </source>
</evidence>
<evidence type="ECO:0000313" key="4">
    <source>
        <dbReference type="Proteomes" id="UP001218188"/>
    </source>
</evidence>
<proteinExistence type="predicted"/>
<dbReference type="AlphaFoldDB" id="A0AAD6STF6"/>
<dbReference type="Gene3D" id="1.10.287.1490">
    <property type="match status" value="1"/>
</dbReference>
<accession>A0AAD6STF6</accession>
<feature type="compositionally biased region" description="Polar residues" evidence="2">
    <location>
        <begin position="249"/>
        <end position="266"/>
    </location>
</feature>
<keyword evidence="1" id="KW-0175">Coiled coil</keyword>